<name>A0A8J2MVH5_9PLEO</name>
<dbReference type="InterPro" id="IPR001810">
    <property type="entry name" value="F-box_dom"/>
</dbReference>
<gene>
    <name evidence="4" type="ORF">ALTATR162_LOCUS1196</name>
</gene>
<feature type="domain" description="F-box" evidence="3">
    <location>
        <begin position="1"/>
        <end position="51"/>
    </location>
</feature>
<sequence length="483" mass="55386">MASLLTIPLELLVAVSEYLPTEDLGSLRLVCKQTEKSLYEWFSKEFFFKKQFMLTHKSLQALVDISKHASLSKKVSHLIIATNVYTEIPLRFRDEDAAIRYIQGYEEQKTLLGTGIDREMLTEAFERLENLTTIGIRDFNASNRVRDGKSWASWGATTVYRETGIGMQFSDRDTFAHEIGTRFASRVFSCVLYALGKANRRPTEFEVLLRQRGLPDTAFFLPDYIRPTIEPILQNTTTLLLNVDLKPRYLHTHSNGTSADPNAGRSLRRFLHFTPNLIHLRLNFEKHLVANNEDFLQWLGTPEPVDVPSNTAFLDPATITLPLLKKLELGQLSARADILVALITKFAPTLEDLSLWRMNLPSAAAPPFGHKPNFWRNFFHTLSKIQRLALSHLKFGLLQQDHMHVGFKQEDADGDLKAPSRTVKEHTGTDMRKFWKELEEEVTVKWPEEVHVIDASDEDEDEDMEDDDDDDHDHDDDDDDESD</sequence>
<feature type="chain" id="PRO_5035244866" description="F-box domain-containing protein" evidence="2">
    <location>
        <begin position="17"/>
        <end position="483"/>
    </location>
</feature>
<dbReference type="Proteomes" id="UP000676310">
    <property type="component" value="Unassembled WGS sequence"/>
</dbReference>
<reference evidence="4" key="1">
    <citation type="submission" date="2021-05" db="EMBL/GenBank/DDBJ databases">
        <authorList>
            <person name="Stam R."/>
        </authorList>
    </citation>
    <scope>NUCLEOTIDE SEQUENCE</scope>
    <source>
        <strain evidence="4">CS162</strain>
    </source>
</reference>
<evidence type="ECO:0000256" key="2">
    <source>
        <dbReference type="SAM" id="SignalP"/>
    </source>
</evidence>
<feature type="compositionally biased region" description="Acidic residues" evidence="1">
    <location>
        <begin position="455"/>
        <end position="483"/>
    </location>
</feature>
<comment type="caution">
    <text evidence="4">The sequence shown here is derived from an EMBL/GenBank/DDBJ whole genome shotgun (WGS) entry which is preliminary data.</text>
</comment>
<accession>A0A8J2MVH5</accession>
<dbReference type="RefSeq" id="XP_043164726.1">
    <property type="nucleotide sequence ID" value="XM_043308791.1"/>
</dbReference>
<evidence type="ECO:0000259" key="3">
    <source>
        <dbReference type="PROSITE" id="PS50181"/>
    </source>
</evidence>
<evidence type="ECO:0000313" key="4">
    <source>
        <dbReference type="EMBL" id="CAG5142660.1"/>
    </source>
</evidence>
<dbReference type="PROSITE" id="PS50181">
    <property type="entry name" value="FBOX"/>
    <property type="match status" value="1"/>
</dbReference>
<dbReference type="EMBL" id="CAJRGZ010000015">
    <property type="protein sequence ID" value="CAG5142660.1"/>
    <property type="molecule type" value="Genomic_DNA"/>
</dbReference>
<evidence type="ECO:0000313" key="5">
    <source>
        <dbReference type="Proteomes" id="UP000676310"/>
    </source>
</evidence>
<proteinExistence type="predicted"/>
<dbReference type="AlphaFoldDB" id="A0A8J2MVH5"/>
<evidence type="ECO:0000256" key="1">
    <source>
        <dbReference type="SAM" id="MobiDB-lite"/>
    </source>
</evidence>
<organism evidence="4 5">
    <name type="scientific">Alternaria atra</name>
    <dbReference type="NCBI Taxonomy" id="119953"/>
    <lineage>
        <taxon>Eukaryota</taxon>
        <taxon>Fungi</taxon>
        <taxon>Dikarya</taxon>
        <taxon>Ascomycota</taxon>
        <taxon>Pezizomycotina</taxon>
        <taxon>Dothideomycetes</taxon>
        <taxon>Pleosporomycetidae</taxon>
        <taxon>Pleosporales</taxon>
        <taxon>Pleosporineae</taxon>
        <taxon>Pleosporaceae</taxon>
        <taxon>Alternaria</taxon>
        <taxon>Alternaria sect. Ulocladioides</taxon>
    </lineage>
</organism>
<protein>
    <recommendedName>
        <fullName evidence="3">F-box domain-containing protein</fullName>
    </recommendedName>
</protein>
<keyword evidence="5" id="KW-1185">Reference proteome</keyword>
<keyword evidence="2" id="KW-0732">Signal</keyword>
<dbReference type="GeneID" id="67012289"/>
<dbReference type="OrthoDB" id="5279008at2759"/>
<feature type="region of interest" description="Disordered" evidence="1">
    <location>
        <begin position="448"/>
        <end position="483"/>
    </location>
</feature>
<feature type="signal peptide" evidence="2">
    <location>
        <begin position="1"/>
        <end position="16"/>
    </location>
</feature>
<dbReference type="Pfam" id="PF00646">
    <property type="entry name" value="F-box"/>
    <property type="match status" value="1"/>
</dbReference>